<dbReference type="InterPro" id="IPR025669">
    <property type="entry name" value="AAA_dom"/>
</dbReference>
<dbReference type="InterPro" id="IPR050678">
    <property type="entry name" value="DNA_Partitioning_ATPase"/>
</dbReference>
<organism evidence="2 3">
    <name type="scientific">Nocardiopsis exhalans</name>
    <dbReference type="NCBI Taxonomy" id="163604"/>
    <lineage>
        <taxon>Bacteria</taxon>
        <taxon>Bacillati</taxon>
        <taxon>Actinomycetota</taxon>
        <taxon>Actinomycetes</taxon>
        <taxon>Streptosporangiales</taxon>
        <taxon>Nocardiopsidaceae</taxon>
        <taxon>Nocardiopsis</taxon>
    </lineage>
</organism>
<proteinExistence type="predicted"/>
<name>A0ABY5DGX6_9ACTN</name>
<dbReference type="PANTHER" id="PTHR13696:SF52">
    <property type="entry name" value="PARA FAMILY PROTEIN CT_582"/>
    <property type="match status" value="1"/>
</dbReference>
<evidence type="ECO:0000313" key="2">
    <source>
        <dbReference type="EMBL" id="USY23594.1"/>
    </source>
</evidence>
<evidence type="ECO:0000259" key="1">
    <source>
        <dbReference type="Pfam" id="PF13614"/>
    </source>
</evidence>
<dbReference type="CDD" id="cd02042">
    <property type="entry name" value="ParAB_family"/>
    <property type="match status" value="1"/>
</dbReference>
<dbReference type="EMBL" id="CP099838">
    <property type="protein sequence ID" value="USY23594.1"/>
    <property type="molecule type" value="Genomic_DNA"/>
</dbReference>
<sequence length="275" mass="29812">MSTSNAPKRRRIALAVDKGGTGKTAFTVMMAEALAGMGKRVLVVDMDPQANAGRRLGVMFDKEDPQPTVSEVIEANERGIAVDAIVPCGWEHEVGRNIWVLPAREELANRLHEAGKLGAVRRLAIGLDGADDDVDFTLIDNHPGKDHLVQMGLAAADGVIGTAAPEYDDIDGALKIKQFVESEAENLHRPHLEYVALIPDRVRSNLGGHAFQLGGLADTFETVWEPEIPERSVIKDANDNALPLRALPASTPRKEMLATADQHAKNLIRWQESGA</sequence>
<protein>
    <submittedName>
        <fullName evidence="2">ParA family protein</fullName>
    </submittedName>
</protein>
<dbReference type="PANTHER" id="PTHR13696">
    <property type="entry name" value="P-LOOP CONTAINING NUCLEOSIDE TRIPHOSPHATE HYDROLASE"/>
    <property type="match status" value="1"/>
</dbReference>
<dbReference type="Proteomes" id="UP001055940">
    <property type="component" value="Plasmid unnamed1"/>
</dbReference>
<dbReference type="Gene3D" id="3.40.50.300">
    <property type="entry name" value="P-loop containing nucleotide triphosphate hydrolases"/>
    <property type="match status" value="1"/>
</dbReference>
<dbReference type="SUPFAM" id="SSF52540">
    <property type="entry name" value="P-loop containing nucleoside triphosphate hydrolases"/>
    <property type="match status" value="1"/>
</dbReference>
<dbReference type="Pfam" id="PF13614">
    <property type="entry name" value="AAA_31"/>
    <property type="match status" value="1"/>
</dbReference>
<evidence type="ECO:0000313" key="3">
    <source>
        <dbReference type="Proteomes" id="UP001055940"/>
    </source>
</evidence>
<keyword evidence="2" id="KW-0614">Plasmid</keyword>
<feature type="domain" description="AAA" evidence="1">
    <location>
        <begin position="10"/>
        <end position="185"/>
    </location>
</feature>
<keyword evidence="3" id="KW-1185">Reference proteome</keyword>
<dbReference type="RefSeq" id="WP_254422248.1">
    <property type="nucleotide sequence ID" value="NZ_BAAAJB010000040.1"/>
</dbReference>
<reference evidence="2" key="1">
    <citation type="submission" date="2022-06" db="EMBL/GenBank/DDBJ databases">
        <authorList>
            <person name="Ping M."/>
        </authorList>
    </citation>
    <scope>NUCLEOTIDE SEQUENCE</scope>
    <source>
        <strain evidence="2">JCM11759T</strain>
        <plasmid evidence="2">unnamed1</plasmid>
    </source>
</reference>
<dbReference type="InterPro" id="IPR027417">
    <property type="entry name" value="P-loop_NTPase"/>
</dbReference>
<gene>
    <name evidence="2" type="ORF">NE857_33735</name>
</gene>
<geneLocation type="plasmid" evidence="2 3">
    <name>unnamed1</name>
</geneLocation>
<accession>A0ABY5DGX6</accession>